<reference evidence="3 4" key="1">
    <citation type="submission" date="2022-07" db="EMBL/GenBank/DDBJ databases">
        <authorList>
            <person name="Xamxidin M."/>
            <person name="Wu M."/>
        </authorList>
    </citation>
    <scope>NUCLEOTIDE SEQUENCE [LARGE SCALE GENOMIC DNA]</scope>
    <source>
        <strain evidence="3 4">NBRC 111650</strain>
    </source>
</reference>
<keyword evidence="4" id="KW-1185">Reference proteome</keyword>
<dbReference type="EMBL" id="JANIGO010000003">
    <property type="protein sequence ID" value="MCQ8896747.1"/>
    <property type="molecule type" value="Genomic_DNA"/>
</dbReference>
<keyword evidence="1" id="KW-1133">Transmembrane helix</keyword>
<evidence type="ECO:0000313" key="3">
    <source>
        <dbReference type="EMBL" id="MCQ8896747.1"/>
    </source>
</evidence>
<protein>
    <submittedName>
        <fullName evidence="3">DedA family protein</fullName>
    </submittedName>
</protein>
<evidence type="ECO:0000256" key="1">
    <source>
        <dbReference type="SAM" id="Phobius"/>
    </source>
</evidence>
<keyword evidence="1" id="KW-0812">Transmembrane</keyword>
<dbReference type="InterPro" id="IPR032816">
    <property type="entry name" value="VTT_dom"/>
</dbReference>
<gene>
    <name evidence="3" type="ORF">NQT62_09920</name>
</gene>
<dbReference type="InterPro" id="IPR051311">
    <property type="entry name" value="DedA_domain"/>
</dbReference>
<keyword evidence="1" id="KW-0472">Membrane</keyword>
<proteinExistence type="predicted"/>
<dbReference type="Pfam" id="PF09335">
    <property type="entry name" value="VTT_dom"/>
    <property type="match status" value="1"/>
</dbReference>
<accession>A0ABT1WGT9</accession>
<feature type="transmembrane region" description="Helical" evidence="1">
    <location>
        <begin position="42"/>
        <end position="64"/>
    </location>
</feature>
<comment type="caution">
    <text evidence="3">The sequence shown here is derived from an EMBL/GenBank/DDBJ whole genome shotgun (WGS) entry which is preliminary data.</text>
</comment>
<evidence type="ECO:0000313" key="4">
    <source>
        <dbReference type="Proteomes" id="UP001204142"/>
    </source>
</evidence>
<feature type="transmembrane region" description="Helical" evidence="1">
    <location>
        <begin position="76"/>
        <end position="96"/>
    </location>
</feature>
<dbReference type="PANTHER" id="PTHR42709">
    <property type="entry name" value="ALKALINE PHOSPHATASE LIKE PROTEIN"/>
    <property type="match status" value="1"/>
</dbReference>
<feature type="transmembrane region" description="Helical" evidence="1">
    <location>
        <begin position="143"/>
        <end position="165"/>
    </location>
</feature>
<evidence type="ECO:0000259" key="2">
    <source>
        <dbReference type="Pfam" id="PF09335"/>
    </source>
</evidence>
<dbReference type="Proteomes" id="UP001204142">
    <property type="component" value="Unassembled WGS sequence"/>
</dbReference>
<feature type="domain" description="VTT" evidence="2">
    <location>
        <begin position="74"/>
        <end position="175"/>
    </location>
</feature>
<organism evidence="3 4">
    <name type="scientific">Limnobacter humi</name>
    <dbReference type="NCBI Taxonomy" id="1778671"/>
    <lineage>
        <taxon>Bacteria</taxon>
        <taxon>Pseudomonadati</taxon>
        <taxon>Pseudomonadota</taxon>
        <taxon>Betaproteobacteria</taxon>
        <taxon>Burkholderiales</taxon>
        <taxon>Burkholderiaceae</taxon>
        <taxon>Limnobacter</taxon>
    </lineage>
</organism>
<name>A0ABT1WGT9_9BURK</name>
<sequence>MNPHNTTPPSKQAVAEQAAVEQKMGYFARLFARWAGHKHAPALLAVISFIEASFFPIPPYAMLIPMCIAKPEKAKWFALVGTVASTAGGLLGYAIGHFAADWSRELIAQWGYTGAFAATEAFFKEWGGLSILVSAISPLPYKVMTITSGLFGMNIAVFILTSLLARGLRFYVAALSAAKATEVIQKRMALDPRRSGG</sequence>
<dbReference type="PANTHER" id="PTHR42709:SF11">
    <property type="entry name" value="DEDA FAMILY PROTEIN"/>
    <property type="match status" value="1"/>
</dbReference>
<dbReference type="RefSeq" id="WP_256764541.1">
    <property type="nucleotide sequence ID" value="NZ_JANIGO010000003.1"/>
</dbReference>